<evidence type="ECO:0000313" key="4">
    <source>
        <dbReference type="EMBL" id="ORW63483.1"/>
    </source>
</evidence>
<keyword evidence="5" id="KW-1185">Reference proteome</keyword>
<dbReference type="InterPro" id="IPR052336">
    <property type="entry name" value="MlaD_Phospholipid_Transporter"/>
</dbReference>
<comment type="caution">
    <text evidence="4">The sequence shown here is derived from an EMBL/GenBank/DDBJ whole genome shotgun (WGS) entry which is preliminary data.</text>
</comment>
<dbReference type="AlphaFoldDB" id="A0AAJ3NJX2"/>
<evidence type="ECO:0000256" key="1">
    <source>
        <dbReference type="SAM" id="MobiDB-lite"/>
    </source>
</evidence>
<dbReference type="EMBL" id="LQPR01000087">
    <property type="protein sequence ID" value="ORW63483.1"/>
    <property type="molecule type" value="Genomic_DNA"/>
</dbReference>
<feature type="region of interest" description="Disordered" evidence="1">
    <location>
        <begin position="383"/>
        <end position="442"/>
    </location>
</feature>
<name>A0AAJ3NJX2_9MYCO</name>
<evidence type="ECO:0000313" key="5">
    <source>
        <dbReference type="Proteomes" id="UP000193387"/>
    </source>
</evidence>
<dbReference type="PANTHER" id="PTHR33371:SF4">
    <property type="entry name" value="INTERMEMBRANE PHOSPHOLIPID TRANSPORT SYSTEM BINDING PROTEIN MLAD"/>
    <property type="match status" value="1"/>
</dbReference>
<reference evidence="4 5" key="1">
    <citation type="submission" date="2016-01" db="EMBL/GenBank/DDBJ databases">
        <title>The new phylogeny of the genus Mycobacterium.</title>
        <authorList>
            <person name="Tarcisio F."/>
            <person name="Conor M."/>
            <person name="Antonella G."/>
            <person name="Elisabetta G."/>
            <person name="Giulia F.S."/>
            <person name="Sara T."/>
            <person name="Anna F."/>
            <person name="Clotilde B."/>
            <person name="Roberto B."/>
            <person name="Veronica D.S."/>
            <person name="Fabio R."/>
            <person name="Monica P."/>
            <person name="Olivier J."/>
            <person name="Enrico T."/>
            <person name="Nicola S."/>
        </authorList>
    </citation>
    <scope>NUCLEOTIDE SEQUENCE [LARGE SCALE GENOMIC DNA]</scope>
    <source>
        <strain evidence="4 5">DSM 44616</strain>
    </source>
</reference>
<feature type="compositionally biased region" description="Polar residues" evidence="1">
    <location>
        <begin position="413"/>
        <end position="433"/>
    </location>
</feature>
<gene>
    <name evidence="4" type="ORF">AWC23_02470</name>
</gene>
<evidence type="ECO:0000259" key="2">
    <source>
        <dbReference type="Pfam" id="PF02470"/>
    </source>
</evidence>
<protein>
    <submittedName>
        <fullName evidence="4">Mammalian cell entry protein</fullName>
    </submittedName>
</protein>
<sequence>MMSRRTLRRATAVTLAVTLAAASFLVGKKFWNDVEKNTYSAYFTEANGLFVGDEIRILGVPVGVVDKIEPQPASSKVTFSVEKQYSVPADARAAILSPSLVTPRAIQLVPAYSNGPKLSPGASIPLGRTAVPVEWDDFRKQLEKLTDALQPTAPGGVNSAGEFINSAADNLRGQGDTARDTVIKLSQAISALGDHADDIFSTVRNLQLLVSALYSSSDLLASFNQNLASVTTILSNSPNEVANAVKGLDGALADLRDFLAENRESVGVTFDRLSSITTALNDSRADIKQILHVVPTVFQNFMNIYQPAQSAMSGILALNNFADIPQWICSSIEAAARARLDRVSKLCLQYVNPIIKNRIYNYIPVGINPFVGTQARPNEITYSEDSLRPGYTPPPPPEAPQPSQAPPPAVLDNQPQPGQAPPDTNVSSTQVLQNLMLPTGTP</sequence>
<feature type="domain" description="Mammalian cell entry C-terminal" evidence="3">
    <location>
        <begin position="116"/>
        <end position="292"/>
    </location>
</feature>
<dbReference type="NCBIfam" id="TIGR00996">
    <property type="entry name" value="Mtu_fam_mce"/>
    <property type="match status" value="1"/>
</dbReference>
<proteinExistence type="predicted"/>
<feature type="domain" description="Mce/MlaD" evidence="2">
    <location>
        <begin position="36"/>
        <end position="110"/>
    </location>
</feature>
<feature type="compositionally biased region" description="Pro residues" evidence="1">
    <location>
        <begin position="391"/>
        <end position="409"/>
    </location>
</feature>
<dbReference type="InterPro" id="IPR003399">
    <property type="entry name" value="Mce/MlaD"/>
</dbReference>
<dbReference type="PANTHER" id="PTHR33371">
    <property type="entry name" value="INTERMEMBRANE PHOSPHOLIPID TRANSPORT SYSTEM BINDING PROTEIN MLAD-RELATED"/>
    <property type="match status" value="1"/>
</dbReference>
<dbReference type="InterPro" id="IPR005693">
    <property type="entry name" value="Mce"/>
</dbReference>
<dbReference type="Proteomes" id="UP000193387">
    <property type="component" value="Unassembled WGS sequence"/>
</dbReference>
<dbReference type="GO" id="GO:0005576">
    <property type="term" value="C:extracellular region"/>
    <property type="evidence" value="ECO:0007669"/>
    <property type="project" value="TreeGrafter"/>
</dbReference>
<evidence type="ECO:0000259" key="3">
    <source>
        <dbReference type="Pfam" id="PF11887"/>
    </source>
</evidence>
<dbReference type="Pfam" id="PF11887">
    <property type="entry name" value="Mce4_CUP1"/>
    <property type="match status" value="1"/>
</dbReference>
<dbReference type="InterPro" id="IPR024516">
    <property type="entry name" value="Mce_C"/>
</dbReference>
<organism evidence="4 5">
    <name type="scientific">Mycobacterium saskatchewanense</name>
    <dbReference type="NCBI Taxonomy" id="220927"/>
    <lineage>
        <taxon>Bacteria</taxon>
        <taxon>Bacillati</taxon>
        <taxon>Actinomycetota</taxon>
        <taxon>Actinomycetes</taxon>
        <taxon>Mycobacteriales</taxon>
        <taxon>Mycobacteriaceae</taxon>
        <taxon>Mycobacterium</taxon>
        <taxon>Mycobacterium simiae complex</taxon>
    </lineage>
</organism>
<dbReference type="Pfam" id="PF02470">
    <property type="entry name" value="MlaD"/>
    <property type="match status" value="1"/>
</dbReference>
<accession>A0AAJ3NJX2</accession>